<dbReference type="SMART" id="SM00812">
    <property type="entry name" value="Alpha_L_fucos"/>
    <property type="match status" value="1"/>
</dbReference>
<keyword evidence="4 7" id="KW-0732">Signal</keyword>
<comment type="caution">
    <text evidence="10">The sequence shown here is derived from an EMBL/GenBank/DDBJ whole genome shotgun (WGS) entry which is preliminary data.</text>
</comment>
<evidence type="ECO:0000259" key="9">
    <source>
        <dbReference type="Pfam" id="PF16757"/>
    </source>
</evidence>
<gene>
    <name evidence="10" type="ORF">V2H41_01490</name>
</gene>
<evidence type="ECO:0000256" key="3">
    <source>
        <dbReference type="ARBA" id="ARBA00012662"/>
    </source>
</evidence>
<dbReference type="SUPFAM" id="SSF51445">
    <property type="entry name" value="(Trans)glycosidases"/>
    <property type="match status" value="1"/>
</dbReference>
<dbReference type="InterPro" id="IPR017853">
    <property type="entry name" value="GH"/>
</dbReference>
<feature type="signal peptide" evidence="7">
    <location>
        <begin position="1"/>
        <end position="19"/>
    </location>
</feature>
<protein>
    <recommendedName>
        <fullName evidence="3">alpha-L-fucosidase</fullName>
        <ecNumber evidence="3">3.2.1.51</ecNumber>
    </recommendedName>
</protein>
<comment type="similarity">
    <text evidence="2">Belongs to the glycosyl hydrolase 29 family.</text>
</comment>
<dbReference type="InterPro" id="IPR013780">
    <property type="entry name" value="Glyco_hydro_b"/>
</dbReference>
<dbReference type="Gene3D" id="2.60.40.1180">
    <property type="entry name" value="Golgi alpha-mannosidase II"/>
    <property type="match status" value="1"/>
</dbReference>
<keyword evidence="6" id="KW-0326">Glycosidase</keyword>
<keyword evidence="5" id="KW-0378">Hydrolase</keyword>
<accession>A0ABU7RD70</accession>
<dbReference type="Pfam" id="PF16757">
    <property type="entry name" value="Fucosidase_C"/>
    <property type="match status" value="1"/>
</dbReference>
<dbReference type="InterPro" id="IPR016286">
    <property type="entry name" value="FUC_metazoa-typ"/>
</dbReference>
<keyword evidence="11" id="KW-1185">Reference proteome</keyword>
<dbReference type="InterPro" id="IPR000933">
    <property type="entry name" value="Glyco_hydro_29"/>
</dbReference>
<proteinExistence type="inferred from homology"/>
<sequence length="448" mass="51941">MHKIFTTLFAALLSSQLLSQPYQPTWESLESRPIPQWYTDAKFGIFIHWGLYSVPAWATNSNADGFGSNYAEWYWERLNNKKLKIHKEFVEFHNKNYGPNFKYQDFVTQFKAELFDPEFWAQLIKNAGAKYVVLTSKHHDGFALWPSREAWNWNAYDVGPRRDLAGELTTAVKKAGLHMGFYYSLYEWYNPLYRQDVHKYVREHMLPQLKDLVTRYEPDVVWADGEWEHSDTVWQSREFLSWLYNESPVKNTVVTNDRWSSERKHGGFNTTEYGKGNASLTRAWEECRGIGESFGYNRNENLEQYQSSKSLIHMLIGIVARGGNLLLNIGPAADGTIPVIMQQRLKDMGDWLSINGEAIYGTTAWPSAPTLEDIYFTKKGRDLYVLVTKWKKQIILSQVKADKVELLGYEGNVRFSRKGNSLIITAPQLDPNNNPSPYAWAYKLSNVF</sequence>
<evidence type="ECO:0000256" key="5">
    <source>
        <dbReference type="ARBA" id="ARBA00022801"/>
    </source>
</evidence>
<dbReference type="PANTHER" id="PTHR10030">
    <property type="entry name" value="ALPHA-L-FUCOSIDASE"/>
    <property type="match status" value="1"/>
</dbReference>
<feature type="domain" description="Glycoside hydrolase family 29 N-terminal" evidence="8">
    <location>
        <begin position="15"/>
        <end position="357"/>
    </location>
</feature>
<dbReference type="Pfam" id="PF01120">
    <property type="entry name" value="Alpha_L_fucos"/>
    <property type="match status" value="1"/>
</dbReference>
<evidence type="ECO:0000256" key="6">
    <source>
        <dbReference type="ARBA" id="ARBA00023295"/>
    </source>
</evidence>
<evidence type="ECO:0000259" key="8">
    <source>
        <dbReference type="Pfam" id="PF01120"/>
    </source>
</evidence>
<dbReference type="PIRSF" id="PIRSF001092">
    <property type="entry name" value="Alpha-L-fucosidase"/>
    <property type="match status" value="1"/>
</dbReference>
<dbReference type="Gene3D" id="3.20.20.80">
    <property type="entry name" value="Glycosidases"/>
    <property type="match status" value="1"/>
</dbReference>
<dbReference type="PRINTS" id="PR00741">
    <property type="entry name" value="GLHYDRLASE29"/>
</dbReference>
<evidence type="ECO:0000313" key="11">
    <source>
        <dbReference type="Proteomes" id="UP001357452"/>
    </source>
</evidence>
<evidence type="ECO:0000256" key="4">
    <source>
        <dbReference type="ARBA" id="ARBA00022729"/>
    </source>
</evidence>
<reference evidence="10 11" key="1">
    <citation type="submission" date="2024-01" db="EMBL/GenBank/DDBJ databases">
        <title>Niabella digestum sp. nov., isolated from waste digestion system.</title>
        <authorList>
            <person name="Zhang L."/>
        </authorList>
    </citation>
    <scope>NUCLEOTIDE SEQUENCE [LARGE SCALE GENOMIC DNA]</scope>
    <source>
        <strain evidence="10 11">A18</strain>
    </source>
</reference>
<organism evidence="10 11">
    <name type="scientific">Niabella digestorum</name>
    <dbReference type="NCBI Taxonomy" id="3117701"/>
    <lineage>
        <taxon>Bacteria</taxon>
        <taxon>Pseudomonadati</taxon>
        <taxon>Bacteroidota</taxon>
        <taxon>Chitinophagia</taxon>
        <taxon>Chitinophagales</taxon>
        <taxon>Chitinophagaceae</taxon>
        <taxon>Niabella</taxon>
    </lineage>
</organism>
<dbReference type="InterPro" id="IPR057739">
    <property type="entry name" value="Glyco_hydro_29_N"/>
</dbReference>
<dbReference type="InterPro" id="IPR031919">
    <property type="entry name" value="Fucosidase_C"/>
</dbReference>
<evidence type="ECO:0000313" key="10">
    <source>
        <dbReference type="EMBL" id="MEE6185936.1"/>
    </source>
</evidence>
<evidence type="ECO:0000256" key="7">
    <source>
        <dbReference type="SAM" id="SignalP"/>
    </source>
</evidence>
<evidence type="ECO:0000256" key="1">
    <source>
        <dbReference type="ARBA" id="ARBA00004071"/>
    </source>
</evidence>
<name>A0ABU7RD70_9BACT</name>
<comment type="function">
    <text evidence="1">Alpha-L-fucosidase is responsible for hydrolyzing the alpha-1,6-linked fucose joined to the reducing-end N-acetylglucosamine of the carbohydrate moieties of glycoproteins.</text>
</comment>
<dbReference type="RefSeq" id="WP_330973342.1">
    <property type="nucleotide sequence ID" value="NZ_JAZGLY010000001.1"/>
</dbReference>
<dbReference type="EMBL" id="JAZGLY010000001">
    <property type="protein sequence ID" value="MEE6185936.1"/>
    <property type="molecule type" value="Genomic_DNA"/>
</dbReference>
<feature type="domain" description="Alpha-L-fucosidase C-terminal" evidence="9">
    <location>
        <begin position="372"/>
        <end position="444"/>
    </location>
</feature>
<dbReference type="EC" id="3.2.1.51" evidence="3"/>
<feature type="chain" id="PRO_5046906206" description="alpha-L-fucosidase" evidence="7">
    <location>
        <begin position="20"/>
        <end position="448"/>
    </location>
</feature>
<evidence type="ECO:0000256" key="2">
    <source>
        <dbReference type="ARBA" id="ARBA00007951"/>
    </source>
</evidence>
<dbReference type="Proteomes" id="UP001357452">
    <property type="component" value="Unassembled WGS sequence"/>
</dbReference>
<dbReference type="PANTHER" id="PTHR10030:SF37">
    <property type="entry name" value="ALPHA-L-FUCOSIDASE-RELATED"/>
    <property type="match status" value="1"/>
</dbReference>